<dbReference type="RefSeq" id="XP_062751579.1">
    <property type="nucleotide sequence ID" value="XM_062904374.1"/>
</dbReference>
<evidence type="ECO:0000256" key="4">
    <source>
        <dbReference type="ARBA" id="ARBA00022670"/>
    </source>
</evidence>
<evidence type="ECO:0000259" key="9">
    <source>
        <dbReference type="PROSITE" id="PS50235"/>
    </source>
</evidence>
<dbReference type="EMBL" id="JAWRVG010000053">
    <property type="protein sequence ID" value="KAK4063398.1"/>
    <property type="molecule type" value="Genomic_DNA"/>
</dbReference>
<dbReference type="InterPro" id="IPR038765">
    <property type="entry name" value="Papain-like_cys_pep_sf"/>
</dbReference>
<feature type="region of interest" description="Disordered" evidence="8">
    <location>
        <begin position="884"/>
        <end position="968"/>
    </location>
</feature>
<feature type="compositionally biased region" description="Basic residues" evidence="8">
    <location>
        <begin position="940"/>
        <end position="949"/>
    </location>
</feature>
<dbReference type="Pfam" id="PF13423">
    <property type="entry name" value="UCH_1"/>
    <property type="match status" value="1"/>
</dbReference>
<keyword evidence="6" id="KW-0378">Hydrolase</keyword>
<reference evidence="10" key="1">
    <citation type="submission" date="2023-11" db="EMBL/GenBank/DDBJ databases">
        <title>The genome sequences of three competitors of mushroom-forming fungi.</title>
        <authorList>
            <person name="Beijen E."/>
            <person name="Ohm R.A."/>
        </authorList>
    </citation>
    <scope>NUCLEOTIDE SEQUENCE</scope>
    <source>
        <strain evidence="10">CBS 100526</strain>
    </source>
</reference>
<dbReference type="AlphaFoldDB" id="A0AAE1LZ06"/>
<evidence type="ECO:0000256" key="6">
    <source>
        <dbReference type="ARBA" id="ARBA00022801"/>
    </source>
</evidence>
<feature type="region of interest" description="Disordered" evidence="8">
    <location>
        <begin position="333"/>
        <end position="457"/>
    </location>
</feature>
<dbReference type="GO" id="GO:0004843">
    <property type="term" value="F:cysteine-type deubiquitinase activity"/>
    <property type="evidence" value="ECO:0007669"/>
    <property type="project" value="UniProtKB-EC"/>
</dbReference>
<dbReference type="EC" id="3.4.19.12" evidence="3"/>
<dbReference type="GO" id="GO:0006508">
    <property type="term" value="P:proteolysis"/>
    <property type="evidence" value="ECO:0007669"/>
    <property type="project" value="UniProtKB-KW"/>
</dbReference>
<feature type="compositionally biased region" description="Basic and acidic residues" evidence="8">
    <location>
        <begin position="1"/>
        <end position="18"/>
    </location>
</feature>
<evidence type="ECO:0000256" key="3">
    <source>
        <dbReference type="ARBA" id="ARBA00012759"/>
    </source>
</evidence>
<comment type="caution">
    <text evidence="10">The sequence shown here is derived from an EMBL/GenBank/DDBJ whole genome shotgun (WGS) entry which is preliminary data.</text>
</comment>
<feature type="region of interest" description="Disordered" evidence="8">
    <location>
        <begin position="1"/>
        <end position="31"/>
    </location>
</feature>
<gene>
    <name evidence="10" type="ORF">Triagg1_9418</name>
</gene>
<feature type="compositionally biased region" description="Polar residues" evidence="8">
    <location>
        <begin position="414"/>
        <end position="429"/>
    </location>
</feature>
<feature type="compositionally biased region" description="Polar residues" evidence="8">
    <location>
        <begin position="733"/>
        <end position="742"/>
    </location>
</feature>
<feature type="domain" description="USP" evidence="9">
    <location>
        <begin position="125"/>
        <end position="665"/>
    </location>
</feature>
<feature type="region of interest" description="Disordered" evidence="8">
    <location>
        <begin position="696"/>
        <end position="784"/>
    </location>
</feature>
<evidence type="ECO:0000256" key="8">
    <source>
        <dbReference type="SAM" id="MobiDB-lite"/>
    </source>
</evidence>
<dbReference type="GO" id="GO:0005634">
    <property type="term" value="C:nucleus"/>
    <property type="evidence" value="ECO:0007669"/>
    <property type="project" value="UniProtKB-SubCell"/>
</dbReference>
<feature type="compositionally biased region" description="Low complexity" evidence="8">
    <location>
        <begin position="430"/>
        <end position="447"/>
    </location>
</feature>
<feature type="compositionally biased region" description="Low complexity" evidence="8">
    <location>
        <begin position="696"/>
        <end position="707"/>
    </location>
</feature>
<comment type="similarity">
    <text evidence="2">Belongs to the peptidase C19 family.</text>
</comment>
<dbReference type="PANTHER" id="PTHR24006:SF722">
    <property type="entry name" value="UBIQUITIN CARBOXYL-TERMINAL HYDROLASE 48"/>
    <property type="match status" value="1"/>
</dbReference>
<evidence type="ECO:0000256" key="2">
    <source>
        <dbReference type="ARBA" id="ARBA00009085"/>
    </source>
</evidence>
<sequence>MKEFPRKFLSLRDKSGEHHRSKSAPPANKAHPLSAEAFRSIFKPDHAKQTHQNEVDAAREVAKVEDILHRLDQLHIMNITEEHVRDILGTKFVGGDLERAVQFIDIEQKSSSGIIMPYDPSVQMVGAENRSAVTCYIDSLLFAMFSKLDAFECMLKTDFPEDDPRHRLVVLLRIWVNMLRTGKLIRTDLTKLIQDSMAECGWPEARLLEQQDTSEAFAFFTEKLELPLLSLQVDLFHQGKFDKDDHKIVYERLLNLAVPSDSDGNGIKLEDCLEEYFNTQVDVLRDSEEAKKLSIAEDGTLNSPSQLLIPNQIQLIRDGESTVAPAAVTLSPVEMSPSKPLPDIPLEANKQEKVKEEKPEEGAKEIIADEKADEKKVEEKNVDEEKGEDKFEEKKVDKEKREDKVEEKTDGAEASSSEQVNGTSQNSTLGDASQSTAAGDSAGASSSRMTIRHRSTSVIQRIMLDDRGRPSSSENIRKRLSLKGSTVIKAVTIPAWQFFRLIPWHAVNSTEPRNNVEVAMNLDQRPVVGICLKRYAMTETGLPKRHNTYIDIPESMRLPHFMLADGPHIEEETNGLATEYKLVLQSIVCHRGDSLQSGHYISFARVAPKLLTDNRRHDFDPPPDYEEAQWVRFDDLDIGRRVTFVDDIKESLKVEMPYLLFYQIVPMVDAPCPTESTEGRPPSYDESKNSLEILRSTTSDETPSSSTQGLVTHHEHQASVSTQALVAHPPHEQQASASTQALVSHHEHKASASTQALATHHEHQASASTGRLGQSKTPSIRLSAEVERPSRKWLEGISMNFGGSYVESVISRRQSVALTDSAVHTPSITPDAGSPAMAPVDESTASRLSRAASRFNLGKQSRPASQSGEGRISLNLSRFGGLIKTSKEPLPEPPVLNISTANSTGQPSPQPGSPTSLEKQLHHPATEKHDKPEKVEKVEKQKHKRKKSKEKNEKQKTGDQPERECIVM</sequence>
<dbReference type="InterPro" id="IPR050164">
    <property type="entry name" value="Peptidase_C19"/>
</dbReference>
<dbReference type="PANTHER" id="PTHR24006">
    <property type="entry name" value="UBIQUITIN CARBOXYL-TERMINAL HYDROLASE"/>
    <property type="match status" value="1"/>
</dbReference>
<dbReference type="GO" id="GO:0005829">
    <property type="term" value="C:cytosol"/>
    <property type="evidence" value="ECO:0007669"/>
    <property type="project" value="TreeGrafter"/>
</dbReference>
<keyword evidence="7" id="KW-0788">Thiol protease</keyword>
<feature type="compositionally biased region" description="Basic and acidic residues" evidence="8">
    <location>
        <begin position="349"/>
        <end position="411"/>
    </location>
</feature>
<protein>
    <recommendedName>
        <fullName evidence="3">ubiquitinyl hydrolase 1</fullName>
        <ecNumber evidence="3">3.4.19.12</ecNumber>
    </recommendedName>
</protein>
<dbReference type="InterPro" id="IPR028881">
    <property type="entry name" value="PAN2_UCH_dom"/>
</dbReference>
<feature type="region of interest" description="Disordered" evidence="8">
    <location>
        <begin position="824"/>
        <end position="847"/>
    </location>
</feature>
<keyword evidence="11" id="KW-1185">Reference proteome</keyword>
<feature type="compositionally biased region" description="Basic and acidic residues" evidence="8">
    <location>
        <begin position="919"/>
        <end position="939"/>
    </location>
</feature>
<dbReference type="GeneID" id="87924278"/>
<proteinExistence type="inferred from homology"/>
<dbReference type="Gene3D" id="3.90.70.10">
    <property type="entry name" value="Cysteine proteinases"/>
    <property type="match status" value="2"/>
</dbReference>
<dbReference type="InterPro" id="IPR028889">
    <property type="entry name" value="USP"/>
</dbReference>
<name>A0AAE1LZ06_9HYPO</name>
<dbReference type="GO" id="GO:0016579">
    <property type="term" value="P:protein deubiquitination"/>
    <property type="evidence" value="ECO:0007669"/>
    <property type="project" value="TreeGrafter"/>
</dbReference>
<dbReference type="SUPFAM" id="SSF54001">
    <property type="entry name" value="Cysteine proteinases"/>
    <property type="match status" value="1"/>
</dbReference>
<feature type="compositionally biased region" description="Polar residues" evidence="8">
    <location>
        <begin position="765"/>
        <end position="780"/>
    </location>
</feature>
<dbReference type="Proteomes" id="UP001273209">
    <property type="component" value="Unassembled WGS sequence"/>
</dbReference>
<accession>A0AAE1LZ06</accession>
<feature type="compositionally biased region" description="Basic and acidic residues" evidence="8">
    <location>
        <begin position="950"/>
        <end position="968"/>
    </location>
</feature>
<evidence type="ECO:0000256" key="5">
    <source>
        <dbReference type="ARBA" id="ARBA00022786"/>
    </source>
</evidence>
<keyword evidence="4" id="KW-0645">Protease</keyword>
<organism evidence="10 11">
    <name type="scientific">Trichoderma aggressivum f. europaeum</name>
    <dbReference type="NCBI Taxonomy" id="173218"/>
    <lineage>
        <taxon>Eukaryota</taxon>
        <taxon>Fungi</taxon>
        <taxon>Dikarya</taxon>
        <taxon>Ascomycota</taxon>
        <taxon>Pezizomycotina</taxon>
        <taxon>Sordariomycetes</taxon>
        <taxon>Hypocreomycetidae</taxon>
        <taxon>Hypocreales</taxon>
        <taxon>Hypocreaceae</taxon>
        <taxon>Trichoderma</taxon>
    </lineage>
</organism>
<evidence type="ECO:0000256" key="7">
    <source>
        <dbReference type="ARBA" id="ARBA00022807"/>
    </source>
</evidence>
<evidence type="ECO:0000313" key="10">
    <source>
        <dbReference type="EMBL" id="KAK4063398.1"/>
    </source>
</evidence>
<keyword evidence="5" id="KW-0833">Ubl conjugation pathway</keyword>
<evidence type="ECO:0000256" key="1">
    <source>
        <dbReference type="ARBA" id="ARBA00000707"/>
    </source>
</evidence>
<evidence type="ECO:0000313" key="11">
    <source>
        <dbReference type="Proteomes" id="UP001273209"/>
    </source>
</evidence>
<comment type="catalytic activity">
    <reaction evidence="1">
        <text>Thiol-dependent hydrolysis of ester, thioester, amide, peptide and isopeptide bonds formed by the C-terminal Gly of ubiquitin (a 76-residue protein attached to proteins as an intracellular targeting signal).</text>
        <dbReference type="EC" id="3.4.19.12"/>
    </reaction>
</comment>
<dbReference type="PROSITE" id="PS50235">
    <property type="entry name" value="USP_3"/>
    <property type="match status" value="1"/>
</dbReference>